<dbReference type="PROSITE" id="PS50297">
    <property type="entry name" value="ANK_REP_REGION"/>
    <property type="match status" value="2"/>
</dbReference>
<dbReference type="InterPro" id="IPR002110">
    <property type="entry name" value="Ankyrin_rpt"/>
</dbReference>
<dbReference type="Pfam" id="PF12796">
    <property type="entry name" value="Ank_2"/>
    <property type="match status" value="1"/>
</dbReference>
<reference evidence="6" key="1">
    <citation type="submission" date="2010-07" db="EMBL/GenBank/DDBJ databases">
        <title>The genome sequence of Gaeumannomyces graminis var. tritici strain R3-111a-1.</title>
        <authorList>
            <consortium name="The Broad Institute Genome Sequencing Platform"/>
            <person name="Ma L.-J."/>
            <person name="Dead R."/>
            <person name="Young S."/>
            <person name="Zeng Q."/>
            <person name="Koehrsen M."/>
            <person name="Alvarado L."/>
            <person name="Berlin A."/>
            <person name="Chapman S.B."/>
            <person name="Chen Z."/>
            <person name="Freedman E."/>
            <person name="Gellesch M."/>
            <person name="Goldberg J."/>
            <person name="Griggs A."/>
            <person name="Gujja S."/>
            <person name="Heilman E.R."/>
            <person name="Heiman D."/>
            <person name="Hepburn T."/>
            <person name="Howarth C."/>
            <person name="Jen D."/>
            <person name="Larson L."/>
            <person name="Mehta T."/>
            <person name="Neiman D."/>
            <person name="Pearson M."/>
            <person name="Roberts A."/>
            <person name="Saif S."/>
            <person name="Shea T."/>
            <person name="Shenoy N."/>
            <person name="Sisk P."/>
            <person name="Stolte C."/>
            <person name="Sykes S."/>
            <person name="Walk T."/>
            <person name="White J."/>
            <person name="Yandava C."/>
            <person name="Haas B."/>
            <person name="Nusbaum C."/>
            <person name="Birren B."/>
        </authorList>
    </citation>
    <scope>NUCLEOTIDE SEQUENCE [LARGE SCALE GENOMIC DNA]</scope>
    <source>
        <strain evidence="6">R3-111a-1</strain>
    </source>
</reference>
<reference evidence="5" key="5">
    <citation type="submission" date="2018-04" db="UniProtKB">
        <authorList>
            <consortium name="EnsemblFungi"/>
        </authorList>
    </citation>
    <scope>IDENTIFICATION</scope>
    <source>
        <strain evidence="5">R3-111a-1</strain>
    </source>
</reference>
<evidence type="ECO:0000256" key="3">
    <source>
        <dbReference type="PROSITE-ProRule" id="PRU00023"/>
    </source>
</evidence>
<dbReference type="Pfam" id="PF13637">
    <property type="entry name" value="Ank_4"/>
    <property type="match status" value="1"/>
</dbReference>
<sequence>MIPDLDLNLLYGCVDANIGETALHAAVRENHVHIVKFLIESGANIEMERRDHIRDLRPLHEAAKQANPDMVRILLDAGADIQAKFDNGHGDDGLATSLVLRHMEHQRNYWPQVDSGRYRTQRDNSHTVMGELGIKDPGVEGLFNLAYYGPRGAVVDMARMLFDAAMTDPNRDPNFPNTEWVQEQLREAACHNNLPLVQFLLDRGVDVNGLDRYGESPLLAACLRFGMWRSSSYCWNEVRIRTIVSLNSATMRAGAMLTAERTSSRAKLDDVVRFLLQSGVDVEARNTNRETPLLTHARKPAGEWGDTPYNILRLECFRLLVESCRDIDAVDSKCMSAMHLIACNAKDAPTAKKAVDLLIQNGANPNIRDHEGVTGAARLQAKLGIELDLAAILGWVVL</sequence>
<reference evidence="4" key="2">
    <citation type="submission" date="2010-07" db="EMBL/GenBank/DDBJ databases">
        <authorList>
            <consortium name="The Broad Institute Genome Sequencing Platform"/>
            <consortium name="Broad Institute Genome Sequencing Center for Infectious Disease"/>
            <person name="Ma L.-J."/>
            <person name="Dead R."/>
            <person name="Young S."/>
            <person name="Zeng Q."/>
            <person name="Koehrsen M."/>
            <person name="Alvarado L."/>
            <person name="Berlin A."/>
            <person name="Chapman S.B."/>
            <person name="Chen Z."/>
            <person name="Freedman E."/>
            <person name="Gellesch M."/>
            <person name="Goldberg J."/>
            <person name="Griggs A."/>
            <person name="Gujja S."/>
            <person name="Heilman E.R."/>
            <person name="Heiman D."/>
            <person name="Hepburn T."/>
            <person name="Howarth C."/>
            <person name="Jen D."/>
            <person name="Larson L."/>
            <person name="Mehta T."/>
            <person name="Neiman D."/>
            <person name="Pearson M."/>
            <person name="Roberts A."/>
            <person name="Saif S."/>
            <person name="Shea T."/>
            <person name="Shenoy N."/>
            <person name="Sisk P."/>
            <person name="Stolte C."/>
            <person name="Sykes S."/>
            <person name="Walk T."/>
            <person name="White J."/>
            <person name="Yandava C."/>
            <person name="Haas B."/>
            <person name="Nusbaum C."/>
            <person name="Birren B."/>
        </authorList>
    </citation>
    <scope>NUCLEOTIDE SEQUENCE</scope>
    <source>
        <strain evidence="4">R3-111a-1</strain>
    </source>
</reference>
<feature type="repeat" description="ANK" evidence="3">
    <location>
        <begin position="54"/>
        <end position="86"/>
    </location>
</feature>
<dbReference type="OrthoDB" id="426293at2759"/>
<dbReference type="Gene3D" id="1.25.40.20">
    <property type="entry name" value="Ankyrin repeat-containing domain"/>
    <property type="match status" value="2"/>
</dbReference>
<dbReference type="Pfam" id="PF00023">
    <property type="entry name" value="Ank"/>
    <property type="match status" value="1"/>
</dbReference>
<gene>
    <name evidence="5" type="primary">20342210</name>
    <name evidence="4" type="ORF">GGTG_01752</name>
</gene>
<dbReference type="SUPFAM" id="SSF48403">
    <property type="entry name" value="Ankyrin repeat"/>
    <property type="match status" value="1"/>
</dbReference>
<dbReference type="RefSeq" id="XP_009217786.1">
    <property type="nucleotide sequence ID" value="XM_009219522.1"/>
</dbReference>
<evidence type="ECO:0000256" key="2">
    <source>
        <dbReference type="ARBA" id="ARBA00023043"/>
    </source>
</evidence>
<dbReference type="STRING" id="644352.J3NKG3"/>
<dbReference type="PROSITE" id="PS50088">
    <property type="entry name" value="ANK_REPEAT"/>
    <property type="match status" value="3"/>
</dbReference>
<dbReference type="EnsemblFungi" id="EJT81777">
    <property type="protein sequence ID" value="EJT81777"/>
    <property type="gene ID" value="GGTG_01752"/>
</dbReference>
<dbReference type="Proteomes" id="UP000006039">
    <property type="component" value="Unassembled WGS sequence"/>
</dbReference>
<dbReference type="PANTHER" id="PTHR24126:SF14">
    <property type="entry name" value="ANK_REP_REGION DOMAIN-CONTAINING PROTEIN"/>
    <property type="match status" value="1"/>
</dbReference>
<organism evidence="4">
    <name type="scientific">Gaeumannomyces tritici (strain R3-111a-1)</name>
    <name type="common">Wheat and barley take-all root rot fungus</name>
    <name type="synonym">Gaeumannomyces graminis var. tritici</name>
    <dbReference type="NCBI Taxonomy" id="644352"/>
    <lineage>
        <taxon>Eukaryota</taxon>
        <taxon>Fungi</taxon>
        <taxon>Dikarya</taxon>
        <taxon>Ascomycota</taxon>
        <taxon>Pezizomycotina</taxon>
        <taxon>Sordariomycetes</taxon>
        <taxon>Sordariomycetidae</taxon>
        <taxon>Magnaporthales</taxon>
        <taxon>Magnaporthaceae</taxon>
        <taxon>Gaeumannomyces</taxon>
    </lineage>
</organism>
<dbReference type="AlphaFoldDB" id="J3NKG3"/>
<evidence type="ECO:0000313" key="5">
    <source>
        <dbReference type="EnsemblFungi" id="EJT81777"/>
    </source>
</evidence>
<protein>
    <submittedName>
        <fullName evidence="4 5">Uncharacterized protein</fullName>
    </submittedName>
</protein>
<dbReference type="EMBL" id="GL385395">
    <property type="protein sequence ID" value="EJT81777.1"/>
    <property type="molecule type" value="Genomic_DNA"/>
</dbReference>
<feature type="repeat" description="ANK" evidence="3">
    <location>
        <begin position="185"/>
        <end position="212"/>
    </location>
</feature>
<evidence type="ECO:0000313" key="4">
    <source>
        <dbReference type="EMBL" id="EJT81777.1"/>
    </source>
</evidence>
<dbReference type="SMART" id="SM00248">
    <property type="entry name" value="ANK"/>
    <property type="match status" value="6"/>
</dbReference>
<dbReference type="GeneID" id="20342210"/>
<evidence type="ECO:0000313" key="6">
    <source>
        <dbReference type="Proteomes" id="UP000006039"/>
    </source>
</evidence>
<dbReference type="PRINTS" id="PR01415">
    <property type="entry name" value="ANKYRIN"/>
</dbReference>
<dbReference type="HOGENOM" id="CLU_044635_0_0_1"/>
<evidence type="ECO:0000256" key="1">
    <source>
        <dbReference type="ARBA" id="ARBA00022737"/>
    </source>
</evidence>
<dbReference type="InterPro" id="IPR036770">
    <property type="entry name" value="Ankyrin_rpt-contain_sf"/>
</dbReference>
<reference evidence="5" key="4">
    <citation type="journal article" date="2015" name="G3 (Bethesda)">
        <title>Genome sequences of three phytopathogenic species of the Magnaporthaceae family of fungi.</title>
        <authorList>
            <person name="Okagaki L.H."/>
            <person name="Nunes C.C."/>
            <person name="Sailsbery J."/>
            <person name="Clay B."/>
            <person name="Brown D."/>
            <person name="John T."/>
            <person name="Oh Y."/>
            <person name="Young N."/>
            <person name="Fitzgerald M."/>
            <person name="Haas B.J."/>
            <person name="Zeng Q."/>
            <person name="Young S."/>
            <person name="Adiconis X."/>
            <person name="Fan L."/>
            <person name="Levin J.Z."/>
            <person name="Mitchell T.K."/>
            <person name="Okubara P.A."/>
            <person name="Farman M.L."/>
            <person name="Kohn L.M."/>
            <person name="Birren B."/>
            <person name="Ma L.-J."/>
            <person name="Dean R.A."/>
        </authorList>
    </citation>
    <scope>NUCLEOTIDE SEQUENCE</scope>
    <source>
        <strain evidence="5">R3-111a-1</strain>
    </source>
</reference>
<dbReference type="PANTHER" id="PTHR24126">
    <property type="entry name" value="ANKYRIN REPEAT, PH AND SEC7 DOMAIN CONTAINING PROTEIN SECG-RELATED"/>
    <property type="match status" value="1"/>
</dbReference>
<dbReference type="eggNOG" id="KOG4177">
    <property type="taxonomic scope" value="Eukaryota"/>
</dbReference>
<feature type="repeat" description="ANK" evidence="3">
    <location>
        <begin position="18"/>
        <end position="50"/>
    </location>
</feature>
<reference evidence="4" key="3">
    <citation type="submission" date="2010-09" db="EMBL/GenBank/DDBJ databases">
        <title>Annotation of Gaeumannomyces graminis var. tritici R3-111a-1.</title>
        <authorList>
            <consortium name="The Broad Institute Genome Sequencing Platform"/>
            <person name="Ma L.-J."/>
            <person name="Dead R."/>
            <person name="Young S.K."/>
            <person name="Zeng Q."/>
            <person name="Gargeya S."/>
            <person name="Fitzgerald M."/>
            <person name="Haas B."/>
            <person name="Abouelleil A."/>
            <person name="Alvarado L."/>
            <person name="Arachchi H.M."/>
            <person name="Berlin A."/>
            <person name="Brown A."/>
            <person name="Chapman S.B."/>
            <person name="Chen Z."/>
            <person name="Dunbar C."/>
            <person name="Freedman E."/>
            <person name="Gearin G."/>
            <person name="Gellesch M."/>
            <person name="Goldberg J."/>
            <person name="Griggs A."/>
            <person name="Gujja S."/>
            <person name="Heiman D."/>
            <person name="Howarth C."/>
            <person name="Larson L."/>
            <person name="Lui A."/>
            <person name="MacDonald P.J.P."/>
            <person name="Mehta T."/>
            <person name="Montmayeur A."/>
            <person name="Murphy C."/>
            <person name="Neiman D."/>
            <person name="Pearson M."/>
            <person name="Priest M."/>
            <person name="Roberts A."/>
            <person name="Saif S."/>
            <person name="Shea T."/>
            <person name="Shenoy N."/>
            <person name="Sisk P."/>
            <person name="Stolte C."/>
            <person name="Sykes S."/>
            <person name="Yandava C."/>
            <person name="Wortman J."/>
            <person name="Nusbaum C."/>
            <person name="Birren B."/>
        </authorList>
    </citation>
    <scope>NUCLEOTIDE SEQUENCE</scope>
    <source>
        <strain evidence="4">R3-111a-1</strain>
    </source>
</reference>
<keyword evidence="1" id="KW-0677">Repeat</keyword>
<keyword evidence="6" id="KW-1185">Reference proteome</keyword>
<dbReference type="VEuPathDB" id="FungiDB:GGTG_01752"/>
<name>J3NKG3_GAET3</name>
<proteinExistence type="predicted"/>
<keyword evidence="2 3" id="KW-0040">ANK repeat</keyword>
<accession>J3NKG3</accession>